<gene>
    <name evidence="1" type="ORF">GKIL_2737</name>
</gene>
<dbReference type="InterPro" id="IPR036061">
    <property type="entry name" value="CheW-like_dom_sf"/>
</dbReference>
<dbReference type="GO" id="GO:0006935">
    <property type="term" value="P:chemotaxis"/>
    <property type="evidence" value="ECO:0007669"/>
    <property type="project" value="InterPro"/>
</dbReference>
<dbReference type="GO" id="GO:0007165">
    <property type="term" value="P:signal transduction"/>
    <property type="evidence" value="ECO:0007669"/>
    <property type="project" value="InterPro"/>
</dbReference>
<dbReference type="STRING" id="1183438.GKIL_2737"/>
<keyword evidence="2" id="KW-1185">Reference proteome</keyword>
<dbReference type="GO" id="GO:0016301">
    <property type="term" value="F:kinase activity"/>
    <property type="evidence" value="ECO:0007669"/>
    <property type="project" value="UniProtKB-KW"/>
</dbReference>
<evidence type="ECO:0000313" key="2">
    <source>
        <dbReference type="Proteomes" id="UP000017396"/>
    </source>
</evidence>
<organism evidence="1 2">
    <name type="scientific">Gloeobacter kilaueensis (strain ATCC BAA-2537 / CCAP 1431/1 / ULC 316 / JS1)</name>
    <dbReference type="NCBI Taxonomy" id="1183438"/>
    <lineage>
        <taxon>Bacteria</taxon>
        <taxon>Bacillati</taxon>
        <taxon>Cyanobacteriota</taxon>
        <taxon>Cyanophyceae</taxon>
        <taxon>Gloeobacterales</taxon>
        <taxon>Gloeobacteraceae</taxon>
        <taxon>Gloeobacter</taxon>
    </lineage>
</organism>
<dbReference type="KEGG" id="glj:GKIL_2737"/>
<name>U5QJD9_GLOK1</name>
<dbReference type="Proteomes" id="UP000017396">
    <property type="component" value="Chromosome"/>
</dbReference>
<protein>
    <submittedName>
        <fullName evidence="1">Sensor histidine kinase/response regulator</fullName>
    </submittedName>
</protein>
<proteinExistence type="predicted"/>
<keyword evidence="1" id="KW-0808">Transferase</keyword>
<dbReference type="SUPFAM" id="SSF50341">
    <property type="entry name" value="CheW-like"/>
    <property type="match status" value="1"/>
</dbReference>
<accession>U5QJD9</accession>
<dbReference type="EMBL" id="CP003587">
    <property type="protein sequence ID" value="AGY58983.1"/>
    <property type="molecule type" value="Genomic_DNA"/>
</dbReference>
<keyword evidence="1" id="KW-0418">Kinase</keyword>
<sequence length="159" mass="17027">MQPSPLEELFTARRVQPVPSRPVAQVHPLFEKKQPSVRSGELPVLVCPHAAGTIALALSEIVELIELPGPVRPSVPWRGQDVPCRSFAATSTSAPALYAIVSLDGDHLALPLEGWPAVAQCRFQPLPGPVPPPRGIAGVVHLETGQILPLIDVARCLHF</sequence>
<dbReference type="RefSeq" id="WP_023174193.1">
    <property type="nucleotide sequence ID" value="NC_022600.1"/>
</dbReference>
<reference evidence="1 2" key="1">
    <citation type="journal article" date="2013" name="PLoS ONE">
        <title>Cultivation and Complete Genome Sequencing of Gloeobacter kilaueensis sp. nov., from a Lava Cave in Kilauea Caldera, Hawai'i.</title>
        <authorList>
            <person name="Saw J.H."/>
            <person name="Schatz M."/>
            <person name="Brown M.V."/>
            <person name="Kunkel D.D."/>
            <person name="Foster J.S."/>
            <person name="Shick H."/>
            <person name="Christensen S."/>
            <person name="Hou S."/>
            <person name="Wan X."/>
            <person name="Donachie S.P."/>
        </authorList>
    </citation>
    <scope>NUCLEOTIDE SEQUENCE [LARGE SCALE GENOMIC DNA]</scope>
    <source>
        <strain evidence="2">JS</strain>
    </source>
</reference>
<dbReference type="HOGENOM" id="CLU_1658334_0_0_3"/>
<dbReference type="AlphaFoldDB" id="U5QJD9"/>
<evidence type="ECO:0000313" key="1">
    <source>
        <dbReference type="EMBL" id="AGY58983.1"/>
    </source>
</evidence>